<proteinExistence type="predicted"/>
<protein>
    <submittedName>
        <fullName evidence="1">Uncharacterized protein</fullName>
    </submittedName>
</protein>
<gene>
    <name evidence="1" type="ORF">H8D24_06680</name>
</gene>
<evidence type="ECO:0000313" key="2">
    <source>
        <dbReference type="Proteomes" id="UP000654401"/>
    </source>
</evidence>
<reference evidence="1 2" key="1">
    <citation type="submission" date="2020-08" db="EMBL/GenBank/DDBJ databases">
        <title>Bridging the membrane lipid divide: bacteria of the FCB group superphylum have the potential to synthesize archaeal ether lipids.</title>
        <authorList>
            <person name="Villanueva L."/>
            <person name="Von Meijenfeldt F.A.B."/>
            <person name="Westbye A.B."/>
            <person name="Yadav S."/>
            <person name="Hopmans E.C."/>
            <person name="Dutilh B.E."/>
            <person name="Sinninghe Damste J.S."/>
        </authorList>
    </citation>
    <scope>NUCLEOTIDE SEQUENCE [LARGE SCALE GENOMIC DNA]</scope>
    <source>
        <strain evidence="1">NIOZ-UU100</strain>
    </source>
</reference>
<comment type="caution">
    <text evidence="1">The sequence shown here is derived from an EMBL/GenBank/DDBJ whole genome shotgun (WGS) entry which is preliminary data.</text>
</comment>
<accession>A0A8J6PBM9</accession>
<dbReference type="EMBL" id="JACNFK010000034">
    <property type="protein sequence ID" value="MBC8520072.1"/>
    <property type="molecule type" value="Genomic_DNA"/>
</dbReference>
<organism evidence="1 2">
    <name type="scientific">Candidatus Thiopontia autotrophica</name>
    <dbReference type="NCBI Taxonomy" id="2841688"/>
    <lineage>
        <taxon>Bacteria</taxon>
        <taxon>Pseudomonadati</taxon>
        <taxon>Pseudomonadota</taxon>
        <taxon>Gammaproteobacteria</taxon>
        <taxon>Candidatus Thiopontia</taxon>
    </lineage>
</organism>
<sequence length="145" mass="16830">MNQARSTYRQTFNGSFSSLLQWDDLTTFWQRLLEEELSGWYIYAVGEKPPATTSSPDDLRHFITKIDALLRKDHNERVCGIVYTDHPHTPSMIKIYDPNNLGVSCGSSETPPLPGWVLSKEQPEDLQPVRHLPGNRKRWWRDLFS</sequence>
<name>A0A8J6PBM9_9GAMM</name>
<evidence type="ECO:0000313" key="1">
    <source>
        <dbReference type="EMBL" id="MBC8520072.1"/>
    </source>
</evidence>
<dbReference type="Proteomes" id="UP000654401">
    <property type="component" value="Unassembled WGS sequence"/>
</dbReference>
<dbReference type="AlphaFoldDB" id="A0A8J6PBM9"/>